<reference evidence="2" key="1">
    <citation type="journal article" date="2014" name="Int. J. Syst. Evol. Microbiol.">
        <title>Complete genome sequence of Corynebacterium casei LMG S-19264T (=DSM 44701T), isolated from a smear-ripened cheese.</title>
        <authorList>
            <consortium name="US DOE Joint Genome Institute (JGI-PGF)"/>
            <person name="Walter F."/>
            <person name="Albersmeier A."/>
            <person name="Kalinowski J."/>
            <person name="Ruckert C."/>
        </authorList>
    </citation>
    <scope>NUCLEOTIDE SEQUENCE</scope>
    <source>
        <strain evidence="2">VKM B-2935</strain>
    </source>
</reference>
<accession>A0A9W6NGF1</accession>
<evidence type="ECO:0000313" key="2">
    <source>
        <dbReference type="EMBL" id="GLK89998.1"/>
    </source>
</evidence>
<keyword evidence="3" id="KW-1185">Reference proteome</keyword>
<sequence length="346" mass="38447">MFIQRMAPDALSRIVRPKLPAKTLDLRTGEPMTKPEDYISLESAIAALRRDSPEVLKAMAMAIKSFSASNLVPQSVVEGVEYGRQIPNFAITHGQLGAYLDLAVTKHASVLIETQVGVVQSHHVKVNREWLSIQREQAMRVPDVARAIARRFSGSKGATVTPMFPELEDQDPREALSELRKVKVRLERNREIPADDARDLELDQIRHLLAASDAKGLAVTKENASLVMTVKTLTLENDRLRKVRSESPVSSSLMKSKPISNVEVRNAAIRRARESVADVARALWSYPDFANCRTGEMAPIVRRSVDPNLLVFLPKTDVTLARWLTKDSAPPSAKRKGRPAKIAPKK</sequence>
<evidence type="ECO:0000256" key="1">
    <source>
        <dbReference type="SAM" id="MobiDB-lite"/>
    </source>
</evidence>
<reference evidence="2" key="2">
    <citation type="submission" date="2023-01" db="EMBL/GenBank/DDBJ databases">
        <authorList>
            <person name="Sun Q."/>
            <person name="Evtushenko L."/>
        </authorList>
    </citation>
    <scope>NUCLEOTIDE SEQUENCE</scope>
    <source>
        <strain evidence="2">VKM B-2935</strain>
    </source>
</reference>
<dbReference type="EMBL" id="BSFN01000008">
    <property type="protein sequence ID" value="GLK89998.1"/>
    <property type="molecule type" value="Genomic_DNA"/>
</dbReference>
<evidence type="ECO:0000313" key="3">
    <source>
        <dbReference type="Proteomes" id="UP001143328"/>
    </source>
</evidence>
<feature type="region of interest" description="Disordered" evidence="1">
    <location>
        <begin position="327"/>
        <end position="346"/>
    </location>
</feature>
<dbReference type="Proteomes" id="UP001143328">
    <property type="component" value="Unassembled WGS sequence"/>
</dbReference>
<comment type="caution">
    <text evidence="2">The sequence shown here is derived from an EMBL/GenBank/DDBJ whole genome shotgun (WGS) entry which is preliminary data.</text>
</comment>
<organism evidence="2 3">
    <name type="scientific">Pseudomonas turukhanskensis</name>
    <dbReference type="NCBI Taxonomy" id="1806536"/>
    <lineage>
        <taxon>Bacteria</taxon>
        <taxon>Pseudomonadati</taxon>
        <taxon>Pseudomonadota</taxon>
        <taxon>Gammaproteobacteria</taxon>
        <taxon>Pseudomonadales</taxon>
        <taxon>Pseudomonadaceae</taxon>
        <taxon>Pseudomonas</taxon>
    </lineage>
</organism>
<name>A0A9W6NGF1_9PSED</name>
<feature type="compositionally biased region" description="Basic residues" evidence="1">
    <location>
        <begin position="333"/>
        <end position="346"/>
    </location>
</feature>
<dbReference type="AlphaFoldDB" id="A0A9W6NGF1"/>
<gene>
    <name evidence="2" type="ORF">GCM10017655_30600</name>
</gene>
<proteinExistence type="predicted"/>
<protein>
    <submittedName>
        <fullName evidence="2">Uncharacterized protein</fullName>
    </submittedName>
</protein>